<keyword evidence="2" id="KW-0614">Plasmid</keyword>
<reference evidence="2 3" key="1">
    <citation type="submission" date="2015-11" db="EMBL/GenBank/DDBJ databases">
        <title>The limits of bacterial species coexistence and the symbiotic plasmid transference in sympatric Rhizobium populations.</title>
        <authorList>
            <person name="Perez-Carrascal O.M."/>
            <person name="VanInsberghe D."/>
            <person name="Juarez S."/>
            <person name="Polz M.F."/>
            <person name="Vinuesa P."/>
            <person name="Gonzalez V."/>
        </authorList>
    </citation>
    <scope>NUCLEOTIDE SEQUENCE [LARGE SCALE GENOMIC DNA]</scope>
    <source>
        <strain evidence="2 3">N771</strain>
        <plasmid evidence="2 3">pRphaN771a</plasmid>
    </source>
</reference>
<dbReference type="Proteomes" id="UP000078551">
    <property type="component" value="Plasmid pRphaN771a"/>
</dbReference>
<proteinExistence type="predicted"/>
<evidence type="ECO:0000256" key="1">
    <source>
        <dbReference type="SAM" id="SignalP"/>
    </source>
</evidence>
<dbReference type="RefSeq" id="WP_064924634.1">
    <property type="nucleotide sequence ID" value="NZ_CP013569.1"/>
</dbReference>
<name>A0ABN4QNE9_9HYPH</name>
<geneLocation type="plasmid" evidence="2 3">
    <name>pRphaN771a</name>
</geneLocation>
<gene>
    <name evidence="2" type="ORF">AMC81_PA00077</name>
</gene>
<evidence type="ECO:0008006" key="4">
    <source>
        <dbReference type="Google" id="ProtNLM"/>
    </source>
</evidence>
<protein>
    <recommendedName>
        <fullName evidence="4">Secreted protein</fullName>
    </recommendedName>
</protein>
<evidence type="ECO:0000313" key="2">
    <source>
        <dbReference type="EMBL" id="ANL87098.1"/>
    </source>
</evidence>
<feature type="signal peptide" evidence="1">
    <location>
        <begin position="1"/>
        <end position="23"/>
    </location>
</feature>
<keyword evidence="3" id="KW-1185">Reference proteome</keyword>
<sequence>MNNKVTSMIFGALAVFLPLCANAAECDFQKEVGTCSGSIQILSSGGSKPSYSAEIRVTSSAPTCSKVEYYLDNTPNVTVLKSSNSEDESLFGTKPISKNNVTVRKCTAYASVGDAPKQQSSAADKYFEDQMACMRRHSAYVKQQQKNHQGWIGLMEYCP</sequence>
<organism evidence="2 3">
    <name type="scientific">Rhizobium phaseoli</name>
    <dbReference type="NCBI Taxonomy" id="396"/>
    <lineage>
        <taxon>Bacteria</taxon>
        <taxon>Pseudomonadati</taxon>
        <taxon>Pseudomonadota</taxon>
        <taxon>Alphaproteobacteria</taxon>
        <taxon>Hyphomicrobiales</taxon>
        <taxon>Rhizobiaceae</taxon>
        <taxon>Rhizobium/Agrobacterium group</taxon>
        <taxon>Rhizobium</taxon>
    </lineage>
</organism>
<keyword evidence="1" id="KW-0732">Signal</keyword>
<accession>A0ABN4QNE9</accession>
<evidence type="ECO:0000313" key="3">
    <source>
        <dbReference type="Proteomes" id="UP000078551"/>
    </source>
</evidence>
<dbReference type="EMBL" id="CP013569">
    <property type="protein sequence ID" value="ANL87098.1"/>
    <property type="molecule type" value="Genomic_DNA"/>
</dbReference>
<feature type="chain" id="PRO_5045155210" description="Secreted protein" evidence="1">
    <location>
        <begin position="24"/>
        <end position="159"/>
    </location>
</feature>